<dbReference type="AlphaFoldDB" id="A0A1Q9YHH3"/>
<dbReference type="Proteomes" id="UP000186758">
    <property type="component" value="Unassembled WGS sequence"/>
</dbReference>
<gene>
    <name evidence="3" type="ORF">BO223_11635</name>
</gene>
<proteinExistence type="predicted"/>
<evidence type="ECO:0000313" key="3">
    <source>
        <dbReference type="EMBL" id="OLU43614.1"/>
    </source>
</evidence>
<evidence type="ECO:0000256" key="2">
    <source>
        <dbReference type="SAM" id="Phobius"/>
    </source>
</evidence>
<feature type="region of interest" description="Disordered" evidence="1">
    <location>
        <begin position="440"/>
        <end position="468"/>
    </location>
</feature>
<dbReference type="EMBL" id="MPJZ01000098">
    <property type="protein sequence ID" value="OLU43614.1"/>
    <property type="molecule type" value="Genomic_DNA"/>
</dbReference>
<evidence type="ECO:0008006" key="5">
    <source>
        <dbReference type="Google" id="ProtNLM"/>
    </source>
</evidence>
<keyword evidence="2" id="KW-1133">Transmembrane helix</keyword>
<feature type="transmembrane region" description="Helical" evidence="2">
    <location>
        <begin position="409"/>
        <end position="430"/>
    </location>
</feature>
<keyword evidence="2" id="KW-0472">Membrane</keyword>
<protein>
    <recommendedName>
        <fullName evidence="5">TPM domain-containing protein</fullName>
    </recommendedName>
</protein>
<accession>A0A1Q9YHH3</accession>
<reference evidence="3 4" key="1">
    <citation type="submission" date="2016-11" db="EMBL/GenBank/DDBJ databases">
        <title>Description of two novel members of the family Erysipelotrichaceae: Ileibacterium lipovorans gen. nov., sp. nov. and Dubosiella newyorkensis, gen. nov., sp. nov.</title>
        <authorList>
            <person name="Cox L.M."/>
            <person name="Sohn J."/>
            <person name="Tyrrell K.L."/>
            <person name="Citron D.M."/>
            <person name="Lawson P.A."/>
            <person name="Patel N.B."/>
            <person name="Iizumi T."/>
            <person name="Perez-Perez G.I."/>
            <person name="Goldstein E.J."/>
            <person name="Blaser M.J."/>
        </authorList>
    </citation>
    <scope>NUCLEOTIDE SEQUENCE [LARGE SCALE GENOMIC DNA]</scope>
    <source>
        <strain evidence="3 4">NYU-BL-K8</strain>
    </source>
</reference>
<name>A0A1Q9YHH3_9FIRM</name>
<feature type="transmembrane region" description="Helical" evidence="2">
    <location>
        <begin position="223"/>
        <end position="240"/>
    </location>
</feature>
<feature type="compositionally biased region" description="Basic and acidic residues" evidence="1">
    <location>
        <begin position="440"/>
        <end position="455"/>
    </location>
</feature>
<evidence type="ECO:0000313" key="4">
    <source>
        <dbReference type="Proteomes" id="UP000186758"/>
    </source>
</evidence>
<evidence type="ECO:0000256" key="1">
    <source>
        <dbReference type="SAM" id="MobiDB-lite"/>
    </source>
</evidence>
<organism evidence="3 4">
    <name type="scientific">Faecalibaculum rodentium</name>
    <dbReference type="NCBI Taxonomy" id="1702221"/>
    <lineage>
        <taxon>Bacteria</taxon>
        <taxon>Bacillati</taxon>
        <taxon>Bacillota</taxon>
        <taxon>Erysipelotrichia</taxon>
        <taxon>Erysipelotrichales</taxon>
        <taxon>Erysipelotrichaceae</taxon>
        <taxon>Faecalibaculum</taxon>
    </lineage>
</organism>
<sequence>MLEVWSTDSGIDGTSESGGSLEFFSVLSLLVEMVRPIKDNSSENWFQADMKAVYTYWLPASGPRTLAGRTVCLLCSSTREASVGTYAEASTAREEVLYAASQGRVREPKLVRTLLLHPFIQRSQNQRLCPAPARVFPAGAIFFRPASGSSYFSQKDRSYRQPGPMPQTGYRRRQSPGFFPGFLMGSMLSGRRRRYDAPDFPPQGYPGGYDQGSRYRSRRGSSLIWILVIVLILIFLFSAMSGCSSSSDEAGNSSYNREKITASQPFDADCIVDEAGFFEAPSKTGQRLKTFYDKTGVQPYVVIEDYDPSLKTDTQKEAYAQQYYDEYIGNEDTFLYMYFADADPDSVGYMQTVNGKNTEAVMDPEAVNIFWNYMDSEWTSSKSTDDMFVDVFDKTADRIMTKTATGKDVAMRTLLVGGIVIVAAAIIILVMMKHRREKEKAEETRRILETPLKTDDPDDDDLVHRYGG</sequence>
<comment type="caution">
    <text evidence="3">The sequence shown here is derived from an EMBL/GenBank/DDBJ whole genome shotgun (WGS) entry which is preliminary data.</text>
</comment>
<keyword evidence="2" id="KW-0812">Transmembrane</keyword>